<feature type="domain" description="HTH luxR-type" evidence="6">
    <location>
        <begin position="150"/>
        <end position="215"/>
    </location>
</feature>
<dbReference type="GO" id="GO:0000160">
    <property type="term" value="P:phosphorelay signal transduction system"/>
    <property type="evidence" value="ECO:0007669"/>
    <property type="project" value="InterPro"/>
</dbReference>
<evidence type="ECO:0000256" key="1">
    <source>
        <dbReference type="ARBA" id="ARBA00022553"/>
    </source>
</evidence>
<dbReference type="OrthoDB" id="9808843at2"/>
<keyword evidence="4" id="KW-0804">Transcription</keyword>
<feature type="modified residue" description="4-aspartylphosphate" evidence="5">
    <location>
        <position position="58"/>
    </location>
</feature>
<dbReference type="PRINTS" id="PR00038">
    <property type="entry name" value="HTHLUXR"/>
</dbReference>
<evidence type="ECO:0000313" key="9">
    <source>
        <dbReference type="Proteomes" id="UP000282460"/>
    </source>
</evidence>
<feature type="domain" description="Response regulatory" evidence="7">
    <location>
        <begin position="7"/>
        <end position="128"/>
    </location>
</feature>
<gene>
    <name evidence="8" type="ORF">D9V28_06965</name>
</gene>
<protein>
    <submittedName>
        <fullName evidence="8">DNA-binding response regulator</fullName>
    </submittedName>
</protein>
<dbReference type="Pfam" id="PF00072">
    <property type="entry name" value="Response_reg"/>
    <property type="match status" value="1"/>
</dbReference>
<dbReference type="InterPro" id="IPR011006">
    <property type="entry name" value="CheY-like_superfamily"/>
</dbReference>
<evidence type="ECO:0000259" key="7">
    <source>
        <dbReference type="PROSITE" id="PS50110"/>
    </source>
</evidence>
<dbReference type="PROSITE" id="PS00622">
    <property type="entry name" value="HTH_LUXR_1"/>
    <property type="match status" value="1"/>
</dbReference>
<dbReference type="PANTHER" id="PTHR43214">
    <property type="entry name" value="TWO-COMPONENT RESPONSE REGULATOR"/>
    <property type="match status" value="1"/>
</dbReference>
<dbReference type="InterPro" id="IPR016032">
    <property type="entry name" value="Sig_transdc_resp-reg_C-effctor"/>
</dbReference>
<keyword evidence="2" id="KW-0805">Transcription regulation</keyword>
<comment type="caution">
    <text evidence="8">The sequence shown here is derived from an EMBL/GenBank/DDBJ whole genome shotgun (WGS) entry which is preliminary data.</text>
</comment>
<dbReference type="InterPro" id="IPR000792">
    <property type="entry name" value="Tscrpt_reg_LuxR_C"/>
</dbReference>
<dbReference type="InterPro" id="IPR001789">
    <property type="entry name" value="Sig_transdc_resp-reg_receiver"/>
</dbReference>
<dbReference type="Gene3D" id="3.40.50.2300">
    <property type="match status" value="1"/>
</dbReference>
<evidence type="ECO:0000256" key="5">
    <source>
        <dbReference type="PROSITE-ProRule" id="PRU00169"/>
    </source>
</evidence>
<dbReference type="PROSITE" id="PS50110">
    <property type="entry name" value="RESPONSE_REGULATORY"/>
    <property type="match status" value="1"/>
</dbReference>
<evidence type="ECO:0000256" key="3">
    <source>
        <dbReference type="ARBA" id="ARBA00023125"/>
    </source>
</evidence>
<evidence type="ECO:0000256" key="4">
    <source>
        <dbReference type="ARBA" id="ARBA00023163"/>
    </source>
</evidence>
<dbReference type="InterPro" id="IPR058245">
    <property type="entry name" value="NreC/VraR/RcsB-like_REC"/>
</dbReference>
<name>A0A3L7J0N0_9MICO</name>
<dbReference type="CDD" id="cd17535">
    <property type="entry name" value="REC_NarL-like"/>
    <property type="match status" value="1"/>
</dbReference>
<sequence length="217" mass="22608">MTDRSIRVLVADDHPIVRSGIASLLTLADGIEVVGEAASGAEAISLAQSLEPDLVLMDLRMPVANGPEVDGAAATAQIIATVPGTRVLILTTYETDDHILGAIEAGASGYLLKAAPQDEIVAGVRSVVGGQTVLAPAIAAKLVERMRQGAAPERPRLSARELEVLKLVSVGNSNAAIARTLFISEATVKTHLIHVFEKLGVSDRTRAVTLALELGLL</sequence>
<evidence type="ECO:0000256" key="2">
    <source>
        <dbReference type="ARBA" id="ARBA00023015"/>
    </source>
</evidence>
<keyword evidence="9" id="KW-1185">Reference proteome</keyword>
<dbReference type="PANTHER" id="PTHR43214:SF24">
    <property type="entry name" value="TRANSCRIPTIONAL REGULATORY PROTEIN NARL-RELATED"/>
    <property type="match status" value="1"/>
</dbReference>
<evidence type="ECO:0000259" key="6">
    <source>
        <dbReference type="PROSITE" id="PS50043"/>
    </source>
</evidence>
<dbReference type="RefSeq" id="WP_121659025.1">
    <property type="nucleotide sequence ID" value="NZ_BMEK01000002.1"/>
</dbReference>
<proteinExistence type="predicted"/>
<dbReference type="SUPFAM" id="SSF52172">
    <property type="entry name" value="CheY-like"/>
    <property type="match status" value="1"/>
</dbReference>
<keyword evidence="1 5" id="KW-0597">Phosphoprotein</keyword>
<dbReference type="CDD" id="cd06170">
    <property type="entry name" value="LuxR_C_like"/>
    <property type="match status" value="1"/>
</dbReference>
<keyword evidence="3 8" id="KW-0238">DNA-binding</keyword>
<dbReference type="Proteomes" id="UP000282460">
    <property type="component" value="Unassembled WGS sequence"/>
</dbReference>
<evidence type="ECO:0000313" key="8">
    <source>
        <dbReference type="EMBL" id="RLQ83980.1"/>
    </source>
</evidence>
<dbReference type="SMART" id="SM00448">
    <property type="entry name" value="REC"/>
    <property type="match status" value="1"/>
</dbReference>
<dbReference type="InterPro" id="IPR039420">
    <property type="entry name" value="WalR-like"/>
</dbReference>
<dbReference type="SUPFAM" id="SSF46894">
    <property type="entry name" value="C-terminal effector domain of the bipartite response regulators"/>
    <property type="match status" value="1"/>
</dbReference>
<accession>A0A3L7J0N0</accession>
<dbReference type="PROSITE" id="PS50043">
    <property type="entry name" value="HTH_LUXR_2"/>
    <property type="match status" value="1"/>
</dbReference>
<dbReference type="Pfam" id="PF00196">
    <property type="entry name" value="GerE"/>
    <property type="match status" value="1"/>
</dbReference>
<organism evidence="8 9">
    <name type="scientific">Mycetocola zhadangensis</name>
    <dbReference type="NCBI Taxonomy" id="1164595"/>
    <lineage>
        <taxon>Bacteria</taxon>
        <taxon>Bacillati</taxon>
        <taxon>Actinomycetota</taxon>
        <taxon>Actinomycetes</taxon>
        <taxon>Micrococcales</taxon>
        <taxon>Microbacteriaceae</taxon>
        <taxon>Mycetocola</taxon>
    </lineage>
</organism>
<reference evidence="8 9" key="1">
    <citation type="submission" date="2018-10" db="EMBL/GenBank/DDBJ databases">
        <authorList>
            <person name="Li J."/>
        </authorList>
    </citation>
    <scope>NUCLEOTIDE SEQUENCE [LARGE SCALE GENOMIC DNA]</scope>
    <source>
        <strain evidence="8 9">ZD1-4</strain>
    </source>
</reference>
<dbReference type="GO" id="GO:0006355">
    <property type="term" value="P:regulation of DNA-templated transcription"/>
    <property type="evidence" value="ECO:0007669"/>
    <property type="project" value="InterPro"/>
</dbReference>
<dbReference type="AlphaFoldDB" id="A0A3L7J0N0"/>
<dbReference type="GO" id="GO:0003677">
    <property type="term" value="F:DNA binding"/>
    <property type="evidence" value="ECO:0007669"/>
    <property type="project" value="UniProtKB-KW"/>
</dbReference>
<dbReference type="EMBL" id="RCWJ01000002">
    <property type="protein sequence ID" value="RLQ83980.1"/>
    <property type="molecule type" value="Genomic_DNA"/>
</dbReference>
<dbReference type="SMART" id="SM00421">
    <property type="entry name" value="HTH_LUXR"/>
    <property type="match status" value="1"/>
</dbReference>